<dbReference type="Proteomes" id="UP001434883">
    <property type="component" value="Unassembled WGS sequence"/>
</dbReference>
<reference evidence="1 2" key="1">
    <citation type="submission" date="2021-06" db="EMBL/GenBank/DDBJ databases">
        <authorList>
            <person name="Palmer J.M."/>
        </authorList>
    </citation>
    <scope>NUCLEOTIDE SEQUENCE [LARGE SCALE GENOMIC DNA]</scope>
    <source>
        <strain evidence="1 2">XC_2019</strain>
        <tissue evidence="1">Muscle</tissue>
    </source>
</reference>
<gene>
    <name evidence="1" type="ORF">XENOCAPTIV_025992</name>
</gene>
<sequence>MGTPFATRALANIPTFLCSYVCLPHSTISVLLFLLPFSPVFCHHVMSNHCTAGQALSRVGRKQEPKVESSLTGTEMTLIIASPCKGSVKENSQPLALWCERCSYPRSEVGDCGTRCQIGIDICHAGGR</sequence>
<evidence type="ECO:0000313" key="1">
    <source>
        <dbReference type="EMBL" id="MEQ2194240.1"/>
    </source>
</evidence>
<organism evidence="1 2">
    <name type="scientific">Xenoophorus captivus</name>
    <dbReference type="NCBI Taxonomy" id="1517983"/>
    <lineage>
        <taxon>Eukaryota</taxon>
        <taxon>Metazoa</taxon>
        <taxon>Chordata</taxon>
        <taxon>Craniata</taxon>
        <taxon>Vertebrata</taxon>
        <taxon>Euteleostomi</taxon>
        <taxon>Actinopterygii</taxon>
        <taxon>Neopterygii</taxon>
        <taxon>Teleostei</taxon>
        <taxon>Neoteleostei</taxon>
        <taxon>Acanthomorphata</taxon>
        <taxon>Ovalentaria</taxon>
        <taxon>Atherinomorphae</taxon>
        <taxon>Cyprinodontiformes</taxon>
        <taxon>Goodeidae</taxon>
        <taxon>Xenoophorus</taxon>
    </lineage>
</organism>
<proteinExistence type="predicted"/>
<evidence type="ECO:0000313" key="2">
    <source>
        <dbReference type="Proteomes" id="UP001434883"/>
    </source>
</evidence>
<protein>
    <recommendedName>
        <fullName evidence="3">Secreted protein</fullName>
    </recommendedName>
</protein>
<comment type="caution">
    <text evidence="1">The sequence shown here is derived from an EMBL/GenBank/DDBJ whole genome shotgun (WGS) entry which is preliminary data.</text>
</comment>
<accession>A0ABV0QEM2</accession>
<evidence type="ECO:0008006" key="3">
    <source>
        <dbReference type="Google" id="ProtNLM"/>
    </source>
</evidence>
<name>A0ABV0QEM2_9TELE</name>
<keyword evidence="2" id="KW-1185">Reference proteome</keyword>
<dbReference type="EMBL" id="JAHRIN010009040">
    <property type="protein sequence ID" value="MEQ2194240.1"/>
    <property type="molecule type" value="Genomic_DNA"/>
</dbReference>